<dbReference type="GO" id="GO:0004553">
    <property type="term" value="F:hydrolase activity, hydrolyzing O-glycosyl compounds"/>
    <property type="evidence" value="ECO:0007669"/>
    <property type="project" value="InterPro"/>
</dbReference>
<feature type="non-terminal residue" evidence="1">
    <location>
        <position position="1"/>
    </location>
</feature>
<dbReference type="InterPro" id="IPR017853">
    <property type="entry name" value="GH"/>
</dbReference>
<dbReference type="PANTHER" id="PTHR43536">
    <property type="entry name" value="MANNOSYLGLYCOPROTEIN ENDO-BETA-MANNOSIDASE"/>
    <property type="match status" value="1"/>
</dbReference>
<gene>
    <name evidence="1" type="ORF">TSPGSL018_25631</name>
</gene>
<dbReference type="EMBL" id="GBEZ01025433">
    <property type="protein sequence ID" value="JAC61653.1"/>
    <property type="molecule type" value="Transcribed_RNA"/>
</dbReference>
<proteinExistence type="predicted"/>
<dbReference type="AlphaFoldDB" id="A0A061QPQ0"/>
<feature type="non-terminal residue" evidence="1">
    <location>
        <position position="97"/>
    </location>
</feature>
<evidence type="ECO:0000313" key="1">
    <source>
        <dbReference type="EMBL" id="JAC61653.1"/>
    </source>
</evidence>
<dbReference type="PANTHER" id="PTHR43536:SF1">
    <property type="entry name" value="MANNOSYLGLYCOPROTEIN ENDO-BETA-MANNOSIDASE"/>
    <property type="match status" value="1"/>
</dbReference>
<organism evidence="1">
    <name type="scientific">Tetraselmis sp. GSL018</name>
    <dbReference type="NCBI Taxonomy" id="582737"/>
    <lineage>
        <taxon>Eukaryota</taxon>
        <taxon>Viridiplantae</taxon>
        <taxon>Chlorophyta</taxon>
        <taxon>core chlorophytes</taxon>
        <taxon>Chlorodendrophyceae</taxon>
        <taxon>Chlorodendrales</taxon>
        <taxon>Chlorodendraceae</taxon>
        <taxon>Tetraselmis</taxon>
    </lineage>
</organism>
<sequence>RFGVRKVSSAIDEDLRRGRVFSVNGRRVFIRGANFIIPDGMLRFDAERCRREVLYHAHMGLNCLRLWGGSNMATPALLDACDELGVMVWYEFWVTGD</sequence>
<name>A0A061QPQ0_9CHLO</name>
<dbReference type="InterPro" id="IPR043534">
    <property type="entry name" value="EBDG/EBM"/>
</dbReference>
<accession>A0A061QPQ0</accession>
<dbReference type="SUPFAM" id="SSF51445">
    <property type="entry name" value="(Trans)glycosidases"/>
    <property type="match status" value="1"/>
</dbReference>
<reference evidence="1" key="1">
    <citation type="submission" date="2014-05" db="EMBL/GenBank/DDBJ databases">
        <title>The transcriptome of the halophilic microalga Tetraselmis sp. GSL018 isolated from the Great Salt Lake, Utah.</title>
        <authorList>
            <person name="Jinkerson R.E."/>
            <person name="D'Adamo S."/>
            <person name="Posewitz M.C."/>
        </authorList>
    </citation>
    <scope>NUCLEOTIDE SEQUENCE</scope>
    <source>
        <strain evidence="1">GSL018</strain>
    </source>
</reference>
<protein>
    <submittedName>
        <fullName evidence="1">Mannosylglycoprotein endo-beta-mannosidase</fullName>
    </submittedName>
</protein>
<dbReference type="Gene3D" id="3.20.20.80">
    <property type="entry name" value="Glycosidases"/>
    <property type="match status" value="1"/>
</dbReference>